<protein>
    <submittedName>
        <fullName evidence="1">Uncharacterized protein</fullName>
    </submittedName>
</protein>
<dbReference type="Proteomes" id="UP001153269">
    <property type="component" value="Unassembled WGS sequence"/>
</dbReference>
<proteinExistence type="predicted"/>
<sequence length="100" mass="11374">MMEQGSEGLVSSLAQCLTEGSASSSSQQQQPQLEALQPLLLLLPRLPAYQHRGWGRWWWSGDRITLGHLTYAPVYEQAANRFVFIMRLYGSNSNYRGPWC</sequence>
<accession>A0A9N7UA07</accession>
<reference evidence="1" key="1">
    <citation type="submission" date="2020-03" db="EMBL/GenBank/DDBJ databases">
        <authorList>
            <person name="Weist P."/>
        </authorList>
    </citation>
    <scope>NUCLEOTIDE SEQUENCE</scope>
</reference>
<evidence type="ECO:0000313" key="2">
    <source>
        <dbReference type="Proteomes" id="UP001153269"/>
    </source>
</evidence>
<keyword evidence="2" id="KW-1185">Reference proteome</keyword>
<name>A0A9N7UA07_PLEPL</name>
<dbReference type="EMBL" id="CADEAL010000979">
    <property type="protein sequence ID" value="CAB1427565.1"/>
    <property type="molecule type" value="Genomic_DNA"/>
</dbReference>
<evidence type="ECO:0000313" key="1">
    <source>
        <dbReference type="EMBL" id="CAB1427565.1"/>
    </source>
</evidence>
<comment type="caution">
    <text evidence="1">The sequence shown here is derived from an EMBL/GenBank/DDBJ whole genome shotgun (WGS) entry which is preliminary data.</text>
</comment>
<dbReference type="AlphaFoldDB" id="A0A9N7UA07"/>
<gene>
    <name evidence="1" type="ORF">PLEPLA_LOCUS15505</name>
</gene>
<organism evidence="1 2">
    <name type="scientific">Pleuronectes platessa</name>
    <name type="common">European plaice</name>
    <dbReference type="NCBI Taxonomy" id="8262"/>
    <lineage>
        <taxon>Eukaryota</taxon>
        <taxon>Metazoa</taxon>
        <taxon>Chordata</taxon>
        <taxon>Craniata</taxon>
        <taxon>Vertebrata</taxon>
        <taxon>Euteleostomi</taxon>
        <taxon>Actinopterygii</taxon>
        <taxon>Neopterygii</taxon>
        <taxon>Teleostei</taxon>
        <taxon>Neoteleostei</taxon>
        <taxon>Acanthomorphata</taxon>
        <taxon>Carangaria</taxon>
        <taxon>Pleuronectiformes</taxon>
        <taxon>Pleuronectoidei</taxon>
        <taxon>Pleuronectidae</taxon>
        <taxon>Pleuronectes</taxon>
    </lineage>
</organism>